<feature type="domain" description="SPOR" evidence="2">
    <location>
        <begin position="387"/>
        <end position="464"/>
    </location>
</feature>
<dbReference type="PROSITE" id="PS51724">
    <property type="entry name" value="SPOR"/>
    <property type="match status" value="1"/>
</dbReference>
<dbReference type="InterPro" id="IPR011990">
    <property type="entry name" value="TPR-like_helical_dom_sf"/>
</dbReference>
<evidence type="ECO:0000259" key="2">
    <source>
        <dbReference type="PROSITE" id="PS51724"/>
    </source>
</evidence>
<organism evidence="3 4">
    <name type="scientific">Providencia stuartii ATCC 25827</name>
    <dbReference type="NCBI Taxonomy" id="471874"/>
    <lineage>
        <taxon>Bacteria</taxon>
        <taxon>Pseudomonadati</taxon>
        <taxon>Pseudomonadota</taxon>
        <taxon>Gammaproteobacteria</taxon>
        <taxon>Enterobacterales</taxon>
        <taxon>Morganellaceae</taxon>
        <taxon>Providencia</taxon>
    </lineage>
</organism>
<dbReference type="GO" id="GO:0051301">
    <property type="term" value="P:cell division"/>
    <property type="evidence" value="ECO:0007669"/>
    <property type="project" value="UniProtKB-KW"/>
</dbReference>
<feature type="signal peptide" evidence="1">
    <location>
        <begin position="1"/>
        <end position="23"/>
    </location>
</feature>
<dbReference type="GO" id="GO:0042834">
    <property type="term" value="F:peptidoglycan binding"/>
    <property type="evidence" value="ECO:0007669"/>
    <property type="project" value="InterPro"/>
</dbReference>
<sequence length="473" mass="52562">MFISQHHCSIAKFAILSTVFAGAVVCQSVAQAQRTPVEIIHDMGVQLINGDGVPVDLIKGRYYIHQSAIRGYPLGQLHLGILFYFGDGGVQNTACAQWWLEKALQAEGEVHDIAKDFLSDIQKETAMLSSSSRVLMTVPDQKLCQQLPKIANDHIGVYPFKLEPKPESKIDLVLLQKAIISVPIFDPTIQSLKRNQFQTKIAAIPSLSHVIRSSIEIYDDALNGLSKKWILLSRHILNNQGKERELLVNNQVSVEQINPVGIVNHSPEKTEQVTSAIPLSPEQQGELAKHATVPMAPSIEGSANVKEKVADSLNSEVSEKRVDTKLTNLASTLSNLPKDGIFHFRIELKETVVKEEAASGMEKTVEVAKKPSSDMKPMYNLGGDPRTASPRHYTLQIGSASSPAGLYEHARRHKLSNYLVYETVRHGRQWYVLVYGEFSNIASAKRALKNLPSAIQRDKPWVRSLRHVQSELH</sequence>
<protein>
    <submittedName>
        <fullName evidence="3">Sporulation and cell division repeat protein</fullName>
    </submittedName>
</protein>
<dbReference type="SMART" id="SM00671">
    <property type="entry name" value="SEL1"/>
    <property type="match status" value="2"/>
</dbReference>
<keyword evidence="3" id="KW-0131">Cell cycle</keyword>
<reference evidence="3 4" key="3">
    <citation type="submission" date="2008-05" db="EMBL/GenBank/DDBJ databases">
        <authorList>
            <person name="Fulton L."/>
            <person name="Clifton S."/>
            <person name="Fulton B."/>
            <person name="Xu J."/>
            <person name="Minx P."/>
            <person name="Pepin K.H."/>
            <person name="Johnson M."/>
            <person name="Thiruvilangam P."/>
            <person name="Bhonagiri V."/>
            <person name="Nash W.E."/>
            <person name="Mardis E.R."/>
            <person name="Wilson R.K."/>
        </authorList>
    </citation>
    <scope>NUCLEOTIDE SEQUENCE [LARGE SCALE GENOMIC DNA]</scope>
    <source>
        <strain evidence="3 4">ATCC 25827</strain>
    </source>
</reference>
<comment type="caution">
    <text evidence="3">The sequence shown here is derived from an EMBL/GenBank/DDBJ whole genome shotgun (WGS) entry which is preliminary data.</text>
</comment>
<evidence type="ECO:0000313" key="3">
    <source>
        <dbReference type="EMBL" id="EDU61011.1"/>
    </source>
</evidence>
<dbReference type="RefSeq" id="WP_004917418.1">
    <property type="nucleotide sequence ID" value="NZ_DS607662.1"/>
</dbReference>
<keyword evidence="3" id="KW-0132">Cell division</keyword>
<evidence type="ECO:0000256" key="1">
    <source>
        <dbReference type="SAM" id="SignalP"/>
    </source>
</evidence>
<name>A0AA86YNI7_PROST</name>
<dbReference type="Gene3D" id="1.25.40.10">
    <property type="entry name" value="Tetratricopeptide repeat domain"/>
    <property type="match status" value="1"/>
</dbReference>
<evidence type="ECO:0000313" key="4">
    <source>
        <dbReference type="Proteomes" id="UP000004506"/>
    </source>
</evidence>
<dbReference type="InterPro" id="IPR007730">
    <property type="entry name" value="SPOR-like_dom"/>
</dbReference>
<keyword evidence="1" id="KW-0732">Signal</keyword>
<feature type="chain" id="PRO_5041681881" evidence="1">
    <location>
        <begin position="24"/>
        <end position="473"/>
    </location>
</feature>
<dbReference type="Pfam" id="PF05036">
    <property type="entry name" value="SPOR"/>
    <property type="match status" value="1"/>
</dbReference>
<dbReference type="Gene3D" id="3.30.70.1070">
    <property type="entry name" value="Sporulation related repeat"/>
    <property type="match status" value="1"/>
</dbReference>
<gene>
    <name evidence="3" type="ORF">PROSTU_00992</name>
</gene>
<accession>A0AA86YNI7</accession>
<proteinExistence type="predicted"/>
<reference evidence="4" key="2">
    <citation type="submission" date="2008-04" db="EMBL/GenBank/DDBJ databases">
        <title>Draft genome sequence of Providencia stuartii(ATCC 25827).</title>
        <authorList>
            <person name="Sudarsanam P."/>
            <person name="Ley R."/>
            <person name="Guruge J."/>
            <person name="Turnbaugh P.J."/>
            <person name="Mahowald M."/>
            <person name="Liep D."/>
            <person name="Gordon J."/>
        </authorList>
    </citation>
    <scope>NUCLEOTIDE SEQUENCE [LARGE SCALE GENOMIC DNA]</scope>
    <source>
        <strain evidence="4">ATCC 25827</strain>
    </source>
</reference>
<dbReference type="EMBL" id="ABJD02000085">
    <property type="protein sequence ID" value="EDU61011.1"/>
    <property type="molecule type" value="Genomic_DNA"/>
</dbReference>
<dbReference type="SUPFAM" id="SSF110997">
    <property type="entry name" value="Sporulation related repeat"/>
    <property type="match status" value="1"/>
</dbReference>
<dbReference type="SUPFAM" id="SSF81901">
    <property type="entry name" value="HCP-like"/>
    <property type="match status" value="1"/>
</dbReference>
<reference evidence="4" key="1">
    <citation type="submission" date="2008-04" db="EMBL/GenBank/DDBJ databases">
        <title>Draft genome sequence of Providencia stuartii (ATCC 25827).</title>
        <authorList>
            <person name="Sudarsanam P."/>
            <person name="Ley R."/>
            <person name="Guruge J."/>
            <person name="Turnbaugh P.J."/>
            <person name="Mahowald M."/>
            <person name="Liep D."/>
            <person name="Gordon J."/>
        </authorList>
    </citation>
    <scope>NUCLEOTIDE SEQUENCE [LARGE SCALE GENOMIC DNA]</scope>
    <source>
        <strain evidence="4">ATCC 25827</strain>
    </source>
</reference>
<dbReference type="AlphaFoldDB" id="A0AA86YNI7"/>
<dbReference type="Proteomes" id="UP000004506">
    <property type="component" value="Unassembled WGS sequence"/>
</dbReference>
<dbReference type="InterPro" id="IPR006597">
    <property type="entry name" value="Sel1-like"/>
</dbReference>
<dbReference type="InterPro" id="IPR036680">
    <property type="entry name" value="SPOR-like_sf"/>
</dbReference>